<dbReference type="EMBL" id="CP150484">
    <property type="protein sequence ID" value="WYW20296.1"/>
    <property type="molecule type" value="Genomic_DNA"/>
</dbReference>
<dbReference type="Proteomes" id="UP001456344">
    <property type="component" value="Chromosome"/>
</dbReference>
<reference evidence="1" key="1">
    <citation type="submission" date="2023-10" db="EMBL/GenBank/DDBJ databases">
        <title>Whole genome sequencing of actinobacterial strain Amycolatopsis sp. (BCA-696) identifies the underlying plant growth-promoting genes.</title>
        <authorList>
            <person name="Gandham P."/>
            <person name="Vadla N."/>
            <person name="Saji A."/>
            <person name="Srinivas V."/>
            <person name="Ruperao P."/>
            <person name="Selvanayagam S."/>
            <person name="Saxena R.K."/>
            <person name="Rathore A."/>
            <person name="Gopalakrishnan S."/>
            <person name="Thakur V."/>
        </authorList>
    </citation>
    <scope>NUCLEOTIDE SEQUENCE</scope>
    <source>
        <strain evidence="1">BCA-696</strain>
    </source>
</reference>
<evidence type="ECO:0000313" key="2">
    <source>
        <dbReference type="Proteomes" id="UP001456344"/>
    </source>
</evidence>
<name>A0ACD5BLR9_9PSEU</name>
<protein>
    <submittedName>
        <fullName evidence="1">DUF4192 domain-containing protein</fullName>
    </submittedName>
</protein>
<sequence>MTTSTPTGRTKVNLTDPADLLAAIPYLLGFHPEDSVVVFGLRDQDRKRQGLLMRVDLPPPGLEQDQARELAVRLALTGHTGAIVAVVGGGPANKAGRPPRRRFVRRVEASLAEYGIPLLHSVWAPRIAAEVRWACYRERTCGGLLPDPRDSVAAAVVTGAGQITHASRDELERLFDPVAPETLARRADLLTGLDDPPWRDPDLVRAGIAEVNAALARADSGDPAITDDQAVRLAWALSLVEVRGACMLTAAPADSALARAAEDLWLTLAREIPAPEAAEALALKAHAAYVRGDLATAGIALARAGEADPGHGLTKLLARALDAMVPPSDVADVVLRQRAEGTQEIGLRRSGGTA</sequence>
<evidence type="ECO:0000313" key="1">
    <source>
        <dbReference type="EMBL" id="WYW20296.1"/>
    </source>
</evidence>
<gene>
    <name evidence="1" type="ORF">LCL61_32575</name>
</gene>
<proteinExistence type="predicted"/>
<organism evidence="1 2">
    <name type="scientific">Amycolatopsis coloradensis</name>
    <dbReference type="NCBI Taxonomy" id="76021"/>
    <lineage>
        <taxon>Bacteria</taxon>
        <taxon>Bacillati</taxon>
        <taxon>Actinomycetota</taxon>
        <taxon>Actinomycetes</taxon>
        <taxon>Pseudonocardiales</taxon>
        <taxon>Pseudonocardiaceae</taxon>
        <taxon>Amycolatopsis</taxon>
    </lineage>
</organism>
<keyword evidence="2" id="KW-1185">Reference proteome</keyword>
<accession>A0ACD5BLR9</accession>